<name>A0A847U3G0_9EURY</name>
<dbReference type="OrthoDB" id="313515at2157"/>
<dbReference type="InterPro" id="IPR038731">
    <property type="entry name" value="RgtA/B/C-like"/>
</dbReference>
<dbReference type="PANTHER" id="PTHR41710">
    <property type="entry name" value="GLYCOSYL TRANSFERASE, FAMILY 39"/>
    <property type="match status" value="1"/>
</dbReference>
<proteinExistence type="predicted"/>
<dbReference type="AlphaFoldDB" id="A0A847U3G0"/>
<keyword evidence="2" id="KW-0812">Transmembrane</keyword>
<dbReference type="PIRSF" id="PIRSF030218">
    <property type="entry name" value="Mannosyltr_MA4085_prd"/>
    <property type="match status" value="1"/>
</dbReference>
<protein>
    <submittedName>
        <fullName evidence="4">TIGR03663 family protein</fullName>
    </submittedName>
</protein>
<feature type="transmembrane region" description="Helical" evidence="2">
    <location>
        <begin position="396"/>
        <end position="414"/>
    </location>
</feature>
<dbReference type="InterPro" id="IPR016950">
    <property type="entry name" value="Manno-Trfase_MA4085_prd"/>
</dbReference>
<feature type="region of interest" description="Disordered" evidence="1">
    <location>
        <begin position="1"/>
        <end position="30"/>
    </location>
</feature>
<evidence type="ECO:0000256" key="2">
    <source>
        <dbReference type="SAM" id="Phobius"/>
    </source>
</evidence>
<feature type="transmembrane region" description="Helical" evidence="2">
    <location>
        <begin position="420"/>
        <end position="442"/>
    </location>
</feature>
<accession>A0A847U3G0</accession>
<keyword evidence="2" id="KW-1133">Transmembrane helix</keyword>
<dbReference type="NCBIfam" id="TIGR03663">
    <property type="entry name" value="flippase activity-associated protein Agl23"/>
    <property type="match status" value="1"/>
</dbReference>
<gene>
    <name evidence="4" type="ORF">GOC74_09700</name>
</gene>
<feature type="transmembrane region" description="Helical" evidence="2">
    <location>
        <begin position="136"/>
        <end position="156"/>
    </location>
</feature>
<dbReference type="Proteomes" id="UP000608662">
    <property type="component" value="Unassembled WGS sequence"/>
</dbReference>
<comment type="caution">
    <text evidence="4">The sequence shown here is derived from an EMBL/GenBank/DDBJ whole genome shotgun (WGS) entry which is preliminary data.</text>
</comment>
<dbReference type="InterPro" id="IPR019962">
    <property type="entry name" value="CHP03663"/>
</dbReference>
<dbReference type="EMBL" id="WOYG01000001">
    <property type="protein sequence ID" value="NLV10203.1"/>
    <property type="molecule type" value="Genomic_DNA"/>
</dbReference>
<evidence type="ECO:0000256" key="1">
    <source>
        <dbReference type="SAM" id="MobiDB-lite"/>
    </source>
</evidence>
<dbReference type="PANTHER" id="PTHR41710:SF2">
    <property type="entry name" value="GLYCOSYL TRANSFERASE FAMILY 39_83 DOMAIN-CONTAINING PROTEIN"/>
    <property type="match status" value="1"/>
</dbReference>
<feature type="transmembrane region" description="Helical" evidence="2">
    <location>
        <begin position="272"/>
        <end position="292"/>
    </location>
</feature>
<feature type="transmembrane region" description="Helical" evidence="2">
    <location>
        <begin position="454"/>
        <end position="475"/>
    </location>
</feature>
<feature type="transmembrane region" description="Helical" evidence="2">
    <location>
        <begin position="364"/>
        <end position="384"/>
    </location>
</feature>
<feature type="domain" description="Glycosyltransferase RgtA/B/C/D-like" evidence="3">
    <location>
        <begin position="89"/>
        <end position="219"/>
    </location>
</feature>
<evidence type="ECO:0000313" key="4">
    <source>
        <dbReference type="EMBL" id="NLV10203.1"/>
    </source>
</evidence>
<evidence type="ECO:0000313" key="5">
    <source>
        <dbReference type="Proteomes" id="UP000608662"/>
    </source>
</evidence>
<dbReference type="Pfam" id="PF13231">
    <property type="entry name" value="PMT_2"/>
    <property type="match status" value="1"/>
</dbReference>
<dbReference type="RefSeq" id="WP_170093938.1">
    <property type="nucleotide sequence ID" value="NZ_WOYG01000001.1"/>
</dbReference>
<reference evidence="4" key="1">
    <citation type="submission" date="2019-12" db="EMBL/GenBank/DDBJ databases">
        <title>Whole-genome sequence of Halomicrobium mukohataei pws1.</title>
        <authorList>
            <person name="Verma D.K."/>
            <person name="Gopal K."/>
            <person name="Prasad E.S."/>
        </authorList>
    </citation>
    <scope>NUCLEOTIDE SEQUENCE</scope>
    <source>
        <strain evidence="4">Pws1</strain>
    </source>
</reference>
<feature type="transmembrane region" description="Helical" evidence="2">
    <location>
        <begin position="34"/>
        <end position="56"/>
    </location>
</feature>
<keyword evidence="2" id="KW-0472">Membrane</keyword>
<sequence>MHSSGPDTDAERPPQETDGEAGDPSDDGRSLRTLATTTAGLILAVTILGLVLRLAFLGDRIAHWDEARVGYWITYYVETGSFAYRRIIHGPFVQHVNGWLFPLVGANDFTMRLPVALISATLPLSALLFREHLRRVELLAMALFLAVNPVVLYYSRFMRSDLLVATFMFFALGALVRFYDTRRWRYVYAAGALMACGFASKENAILYVLTWLGAVGLLADQALYRPRNDASGAGLLLAKLRALAGRVRGGAPTDGGSPSERSPGWRSRGGRILLHLVGVATVFLALSLFFYAPRGAGEAGLYHPPGTTEQVMFWQAVGDPAQLPTLLEETWAHVRFEYGEWFGQAGESGEESIVSTYVEYLGRFVRVMGLKAAPLTVLSVVGFAAERYGRAESRNLVMFAGYCGFVSVLGYPLGTDIFGAWLVVHALVPLSIPAAVGLARIVDWARGAFAADDAVGLATAAAVLLLVGGATAGVVTNSVYLDDQSEDNYLVQYAQPGDSPRAELEAIDRAADDDRPGPDVLLFYGEEGDRWADDEALVERDRAGWNRSKFNYRPLCSKWFNALPLPWYFATSDADVDCARTPGNVTDRLDDRPPAVVVTVASDQTTPETALDEAYSRETYEMRAYGTRMVFWVHEDVERDRSVRQRLSGSVGTPRT</sequence>
<feature type="transmembrane region" description="Helical" evidence="2">
    <location>
        <begin position="162"/>
        <end position="179"/>
    </location>
</feature>
<feature type="transmembrane region" description="Helical" evidence="2">
    <location>
        <begin position="109"/>
        <end position="129"/>
    </location>
</feature>
<organism evidence="4 5">
    <name type="scientific">Halomicrobium mukohataei</name>
    <dbReference type="NCBI Taxonomy" id="57705"/>
    <lineage>
        <taxon>Archaea</taxon>
        <taxon>Methanobacteriati</taxon>
        <taxon>Methanobacteriota</taxon>
        <taxon>Stenosarchaea group</taxon>
        <taxon>Halobacteria</taxon>
        <taxon>Halobacteriales</taxon>
        <taxon>Haloarculaceae</taxon>
        <taxon>Halomicrobium</taxon>
    </lineage>
</organism>
<evidence type="ECO:0000259" key="3">
    <source>
        <dbReference type="Pfam" id="PF13231"/>
    </source>
</evidence>